<reference evidence="8 9" key="1">
    <citation type="submission" date="2013-08" db="EMBL/GenBank/DDBJ databases">
        <title>draft genome of Halomonas huanghegensis, strain BJGMM-B45T.</title>
        <authorList>
            <person name="Miao C."/>
            <person name="Wan Y."/>
            <person name="Jin W."/>
        </authorList>
    </citation>
    <scope>NUCLEOTIDE SEQUENCE [LARGE SCALE GENOMIC DNA]</scope>
    <source>
        <strain evidence="8 9">BJGMM-B45</strain>
    </source>
</reference>
<accession>W1NBH7</accession>
<dbReference type="EMBL" id="AVBC01000014">
    <property type="protein sequence ID" value="ERL52818.1"/>
    <property type="molecule type" value="Genomic_DNA"/>
</dbReference>
<comment type="caution">
    <text evidence="8">The sequence shown here is derived from an EMBL/GenBank/DDBJ whole genome shotgun (WGS) entry which is preliminary data.</text>
</comment>
<dbReference type="KEGG" id="hhu:AR456_10490"/>
<dbReference type="GO" id="GO:0051213">
    <property type="term" value="F:dioxygenase activity"/>
    <property type="evidence" value="ECO:0007669"/>
    <property type="project" value="UniProtKB-KW"/>
</dbReference>
<dbReference type="PATRIC" id="fig|1178482.3.peg.498"/>
<evidence type="ECO:0000313" key="9">
    <source>
        <dbReference type="Proteomes" id="UP000019113"/>
    </source>
</evidence>
<evidence type="ECO:0000313" key="8">
    <source>
        <dbReference type="EMBL" id="ERL52818.1"/>
    </source>
</evidence>
<dbReference type="Proteomes" id="UP000019113">
    <property type="component" value="Unassembled WGS sequence"/>
</dbReference>
<sequence length="252" mass="27932">MTEQPSISQQLWLDFIHQHPEVGALRLWPAESPLEYLVLATLSQSPWNMANTLTQLEEHGYRAVSHYALADRGLLVSLLASNRPGPRLIIIELQTTRLSSPARTTLQQLVTAGVPNQQPLLGASRPWPIPDWASYQLLQDDHPLAGWLAVMGPRVHHVGYDCAQLGRSLAELDNELQVHGFKPAAVNEQLLPVSALIEHRYYSACSRRQAFADGDEHRIASGGLQLVHSPPSAGNERVADVLLPPYTWCEIS</sequence>
<evidence type="ECO:0000256" key="5">
    <source>
        <dbReference type="ARBA" id="ARBA00035013"/>
    </source>
</evidence>
<comment type="similarity">
    <text evidence="5">Belongs to the 2-oxoadipate dioxygenase/decarboxylase family.</text>
</comment>
<protein>
    <recommendedName>
        <fullName evidence="6">2-oxoadipate dioxygenase/decarboxylase</fullName>
        <ecNumber evidence="6">1.13.11.93</ecNumber>
    </recommendedName>
    <alternativeName>
        <fullName evidence="7">2-hydroxyglutarate synthase</fullName>
    </alternativeName>
</protein>
<name>W1NBH7_9GAMM</name>
<keyword evidence="9" id="KW-1185">Reference proteome</keyword>
<evidence type="ECO:0000256" key="6">
    <source>
        <dbReference type="ARBA" id="ARBA00035023"/>
    </source>
</evidence>
<keyword evidence="3" id="KW-0560">Oxidoreductase</keyword>
<dbReference type="Gene3D" id="3.10.180.50">
    <property type="match status" value="1"/>
</dbReference>
<comment type="cofactor">
    <cofactor evidence="1">
        <name>Fe(2+)</name>
        <dbReference type="ChEBI" id="CHEBI:29033"/>
    </cofactor>
</comment>
<gene>
    <name evidence="8" type="ORF">BJB45_16195</name>
</gene>
<dbReference type="OrthoDB" id="506370at2"/>
<dbReference type="SMART" id="SM01150">
    <property type="entry name" value="DUF1338"/>
    <property type="match status" value="1"/>
</dbReference>
<dbReference type="STRING" id="1178482.AR456_10490"/>
<dbReference type="AlphaFoldDB" id="W1NBH7"/>
<keyword evidence="4" id="KW-0408">Iron</keyword>
<evidence type="ECO:0000256" key="2">
    <source>
        <dbReference type="ARBA" id="ARBA00022964"/>
    </source>
</evidence>
<proteinExistence type="inferred from homology"/>
<keyword evidence="2" id="KW-0223">Dioxygenase</keyword>
<evidence type="ECO:0000256" key="3">
    <source>
        <dbReference type="ARBA" id="ARBA00023002"/>
    </source>
</evidence>
<dbReference type="RefSeq" id="WP_021817445.1">
    <property type="nucleotide sequence ID" value="NZ_AVBC01000014.1"/>
</dbReference>
<evidence type="ECO:0000256" key="4">
    <source>
        <dbReference type="ARBA" id="ARBA00023004"/>
    </source>
</evidence>
<evidence type="ECO:0000256" key="7">
    <source>
        <dbReference type="ARBA" id="ARBA00035045"/>
    </source>
</evidence>
<dbReference type="EC" id="1.13.11.93" evidence="6"/>
<organism evidence="8 9">
    <name type="scientific">Halomonas huangheensis</name>
    <dbReference type="NCBI Taxonomy" id="1178482"/>
    <lineage>
        <taxon>Bacteria</taxon>
        <taxon>Pseudomonadati</taxon>
        <taxon>Pseudomonadota</taxon>
        <taxon>Gammaproteobacteria</taxon>
        <taxon>Oceanospirillales</taxon>
        <taxon>Halomonadaceae</taxon>
        <taxon>Halomonas</taxon>
    </lineage>
</organism>
<evidence type="ECO:0000256" key="1">
    <source>
        <dbReference type="ARBA" id="ARBA00001954"/>
    </source>
</evidence>
<dbReference type="InterPro" id="IPR009770">
    <property type="entry name" value="HGLS"/>
</dbReference>